<name>A0AAV5LTP9_9ROSI</name>
<protein>
    <recommendedName>
        <fullName evidence="2">TIR domain-containing protein</fullName>
    </recommendedName>
</protein>
<evidence type="ECO:0000313" key="3">
    <source>
        <dbReference type="EMBL" id="GKV40868.1"/>
    </source>
</evidence>
<dbReference type="Proteomes" id="UP001054252">
    <property type="component" value="Unassembled WGS sequence"/>
</dbReference>
<organism evidence="3 4">
    <name type="scientific">Rubroshorea leprosula</name>
    <dbReference type="NCBI Taxonomy" id="152421"/>
    <lineage>
        <taxon>Eukaryota</taxon>
        <taxon>Viridiplantae</taxon>
        <taxon>Streptophyta</taxon>
        <taxon>Embryophyta</taxon>
        <taxon>Tracheophyta</taxon>
        <taxon>Spermatophyta</taxon>
        <taxon>Magnoliopsida</taxon>
        <taxon>eudicotyledons</taxon>
        <taxon>Gunneridae</taxon>
        <taxon>Pentapetalae</taxon>
        <taxon>rosids</taxon>
        <taxon>malvids</taxon>
        <taxon>Malvales</taxon>
        <taxon>Dipterocarpaceae</taxon>
        <taxon>Rubroshorea</taxon>
    </lineage>
</organism>
<sequence>MLNDGDLSLASEPFQAPVGSVPQFLSLRRGEEISPSFIQAIEDSAASIVIISPDYASSHRGDSGAVQKSPAAFCGESCWEDVIFEFKKRKLAEASKGGVQRGEDSGVGGIKFESNGGELKS</sequence>
<evidence type="ECO:0000256" key="1">
    <source>
        <dbReference type="SAM" id="MobiDB-lite"/>
    </source>
</evidence>
<dbReference type="InterPro" id="IPR000157">
    <property type="entry name" value="TIR_dom"/>
</dbReference>
<evidence type="ECO:0000313" key="4">
    <source>
        <dbReference type="Proteomes" id="UP001054252"/>
    </source>
</evidence>
<dbReference type="SUPFAM" id="SSF52200">
    <property type="entry name" value="Toll/Interleukin receptor TIR domain"/>
    <property type="match status" value="1"/>
</dbReference>
<reference evidence="3 4" key="1">
    <citation type="journal article" date="2021" name="Commun. Biol.">
        <title>The genome of Shorea leprosula (Dipterocarpaceae) highlights the ecological relevance of drought in aseasonal tropical rainforests.</title>
        <authorList>
            <person name="Ng K.K.S."/>
            <person name="Kobayashi M.J."/>
            <person name="Fawcett J.A."/>
            <person name="Hatakeyama M."/>
            <person name="Paape T."/>
            <person name="Ng C.H."/>
            <person name="Ang C.C."/>
            <person name="Tnah L.H."/>
            <person name="Lee C.T."/>
            <person name="Nishiyama T."/>
            <person name="Sese J."/>
            <person name="O'Brien M.J."/>
            <person name="Copetti D."/>
            <person name="Mohd Noor M.I."/>
            <person name="Ong R.C."/>
            <person name="Putra M."/>
            <person name="Sireger I.Z."/>
            <person name="Indrioko S."/>
            <person name="Kosugi Y."/>
            <person name="Izuno A."/>
            <person name="Isagi Y."/>
            <person name="Lee S.L."/>
            <person name="Shimizu K.K."/>
        </authorList>
    </citation>
    <scope>NUCLEOTIDE SEQUENCE [LARGE SCALE GENOMIC DNA]</scope>
    <source>
        <strain evidence="3">214</strain>
    </source>
</reference>
<dbReference type="Gene3D" id="3.40.50.10140">
    <property type="entry name" value="Toll/interleukin-1 receptor homology (TIR) domain"/>
    <property type="match status" value="1"/>
</dbReference>
<dbReference type="InterPro" id="IPR035897">
    <property type="entry name" value="Toll_tir_struct_dom_sf"/>
</dbReference>
<dbReference type="GO" id="GO:0007165">
    <property type="term" value="P:signal transduction"/>
    <property type="evidence" value="ECO:0007669"/>
    <property type="project" value="InterPro"/>
</dbReference>
<comment type="caution">
    <text evidence="3">The sequence shown here is derived from an EMBL/GenBank/DDBJ whole genome shotgun (WGS) entry which is preliminary data.</text>
</comment>
<dbReference type="AlphaFoldDB" id="A0AAV5LTP9"/>
<feature type="domain" description="TIR" evidence="2">
    <location>
        <begin position="27"/>
        <end position="59"/>
    </location>
</feature>
<dbReference type="Pfam" id="PF01582">
    <property type="entry name" value="TIR"/>
    <property type="match status" value="1"/>
</dbReference>
<accession>A0AAV5LTP9</accession>
<evidence type="ECO:0000259" key="2">
    <source>
        <dbReference type="Pfam" id="PF01582"/>
    </source>
</evidence>
<dbReference type="EMBL" id="BPVZ01000145">
    <property type="protein sequence ID" value="GKV40868.1"/>
    <property type="molecule type" value="Genomic_DNA"/>
</dbReference>
<feature type="region of interest" description="Disordered" evidence="1">
    <location>
        <begin position="95"/>
        <end position="121"/>
    </location>
</feature>
<keyword evidence="4" id="KW-1185">Reference proteome</keyword>
<proteinExistence type="predicted"/>
<gene>
    <name evidence="3" type="ORF">SLEP1_g48466</name>
</gene>